<comment type="caution">
    <text evidence="3">The sequence shown here is derived from an EMBL/GenBank/DDBJ whole genome shotgun (WGS) entry which is preliminary data.</text>
</comment>
<evidence type="ECO:0000313" key="4">
    <source>
        <dbReference type="Proteomes" id="UP000693970"/>
    </source>
</evidence>
<reference evidence="3" key="2">
    <citation type="submission" date="2021-04" db="EMBL/GenBank/DDBJ databases">
        <authorList>
            <person name="Podell S."/>
        </authorList>
    </citation>
    <scope>NUCLEOTIDE SEQUENCE</scope>
    <source>
        <strain evidence="3">Hildebrandi</strain>
    </source>
</reference>
<dbReference type="EMBL" id="JAGRRH010000017">
    <property type="protein sequence ID" value="KAG7353245.1"/>
    <property type="molecule type" value="Genomic_DNA"/>
</dbReference>
<keyword evidence="4" id="KW-1185">Reference proteome</keyword>
<reference evidence="3" key="1">
    <citation type="journal article" date="2021" name="Sci. Rep.">
        <title>Diploid genomic architecture of Nitzschia inconspicua, an elite biomass production diatom.</title>
        <authorList>
            <person name="Oliver A."/>
            <person name="Podell S."/>
            <person name="Pinowska A."/>
            <person name="Traller J.C."/>
            <person name="Smith S.R."/>
            <person name="McClure R."/>
            <person name="Beliaev A."/>
            <person name="Bohutskyi P."/>
            <person name="Hill E.A."/>
            <person name="Rabines A."/>
            <person name="Zheng H."/>
            <person name="Allen L.Z."/>
            <person name="Kuo A."/>
            <person name="Grigoriev I.V."/>
            <person name="Allen A.E."/>
            <person name="Hazlebeck D."/>
            <person name="Allen E.E."/>
        </authorList>
    </citation>
    <scope>NUCLEOTIDE SEQUENCE</scope>
    <source>
        <strain evidence="3">Hildebrandi</strain>
    </source>
</reference>
<feature type="region of interest" description="Disordered" evidence="1">
    <location>
        <begin position="490"/>
        <end position="510"/>
    </location>
</feature>
<dbReference type="Proteomes" id="UP000693970">
    <property type="component" value="Unassembled WGS sequence"/>
</dbReference>
<name>A0A9K3PMT1_9STRA</name>
<protein>
    <submittedName>
        <fullName evidence="3">BTB/POZ domain containing protein</fullName>
    </submittedName>
</protein>
<dbReference type="Pfam" id="PF00651">
    <property type="entry name" value="BTB"/>
    <property type="match status" value="1"/>
</dbReference>
<feature type="domain" description="BTB" evidence="2">
    <location>
        <begin position="113"/>
        <end position="226"/>
    </location>
</feature>
<evidence type="ECO:0000313" key="3">
    <source>
        <dbReference type="EMBL" id="KAG7353245.1"/>
    </source>
</evidence>
<accession>A0A9K3PMT1</accession>
<proteinExistence type="predicted"/>
<organism evidence="3 4">
    <name type="scientific">Nitzschia inconspicua</name>
    <dbReference type="NCBI Taxonomy" id="303405"/>
    <lineage>
        <taxon>Eukaryota</taxon>
        <taxon>Sar</taxon>
        <taxon>Stramenopiles</taxon>
        <taxon>Ochrophyta</taxon>
        <taxon>Bacillariophyta</taxon>
        <taxon>Bacillariophyceae</taxon>
        <taxon>Bacillariophycidae</taxon>
        <taxon>Bacillariales</taxon>
        <taxon>Bacillariaceae</taxon>
        <taxon>Nitzschia</taxon>
    </lineage>
</organism>
<evidence type="ECO:0000256" key="1">
    <source>
        <dbReference type="SAM" id="MobiDB-lite"/>
    </source>
</evidence>
<dbReference type="SMART" id="SM00225">
    <property type="entry name" value="BTB"/>
    <property type="match status" value="1"/>
</dbReference>
<dbReference type="AlphaFoldDB" id="A0A9K3PMT1"/>
<gene>
    <name evidence="3" type="ORF">IV203_009294</name>
</gene>
<sequence length="510" mass="58060">MVDPFPHSARMVSSMSMSTSGQIMKGFDMEKEGWTKSTTQQVHRVRRTVDETDSRDEQAMYMYGMPRSPDRDERGLRTISMDLNHSLGSSSTAVHSQQLKSLSWRADPRTSFSDWTLEVVGMEGGVEKSVSLYYAHSNVIAWGPRKGGYFIHLFQERMSQRPPSNMSRIQVPSVEAGVFPIMLDFMYCENSLPLSADKACILYAMANKFAIPQLQKAIQKFVERYLNLGQMIEFIQYAREQQDYTHKEIDKLILCAVSKLCGYLVKHPEEAIDVEPTLLLYTLEQRAKVLNKLKNEDPRTYSGKWEAERSKLLSKVVAECCNAATGEDSQSSNGEYPGLTRYQFQQMMTHLPALDNDAAMVLMQVDRKLVPKITSVENINKTPPQERIETGTSSGFDEKCVEVMAAQWRKGMLQKSEKENARLIEFLQELSPRVLAKLLVKVSQQYELDILATEESDAARHEILSEPSRKSNVSTKVNINLPVEYPSVEMSHDDFHSPVERVPPPDRYDI</sequence>
<evidence type="ECO:0000259" key="2">
    <source>
        <dbReference type="SMART" id="SM00225"/>
    </source>
</evidence>
<dbReference type="InterPro" id="IPR000210">
    <property type="entry name" value="BTB/POZ_dom"/>
</dbReference>
<dbReference type="OrthoDB" id="48361at2759"/>